<dbReference type="GO" id="GO:0046872">
    <property type="term" value="F:metal ion binding"/>
    <property type="evidence" value="ECO:0007669"/>
    <property type="project" value="UniProtKB-KW"/>
</dbReference>
<dbReference type="CDD" id="cd00371">
    <property type="entry name" value="HMA"/>
    <property type="match status" value="1"/>
</dbReference>
<keyword evidence="5" id="KW-0479">Metal-binding</keyword>
<organism evidence="10 11">
    <name type="scientific">Candidatus Avelusimicrobium gallicola</name>
    <dbReference type="NCBI Taxonomy" id="2562704"/>
    <lineage>
        <taxon>Bacteria</taxon>
        <taxon>Pseudomonadati</taxon>
        <taxon>Elusimicrobiota</taxon>
        <taxon>Elusimicrobia</taxon>
        <taxon>Elusimicrobiales</taxon>
        <taxon>Elusimicrobiaceae</taxon>
        <taxon>Candidatus Avelusimicrobium</taxon>
    </lineage>
</organism>
<feature type="transmembrane region" description="Helical" evidence="8">
    <location>
        <begin position="21"/>
        <end position="41"/>
    </location>
</feature>
<dbReference type="InterPro" id="IPR052923">
    <property type="entry name" value="UPF0718"/>
</dbReference>
<evidence type="ECO:0000256" key="1">
    <source>
        <dbReference type="ARBA" id="ARBA00004651"/>
    </source>
</evidence>
<evidence type="ECO:0000259" key="9">
    <source>
        <dbReference type="PROSITE" id="PS50846"/>
    </source>
</evidence>
<gene>
    <name evidence="10" type="ORF">E7027_05155</name>
</gene>
<dbReference type="PANTHER" id="PTHR34184:SF4">
    <property type="entry name" value="UPF0718 PROTEIN YCGR"/>
    <property type="match status" value="1"/>
</dbReference>
<feature type="transmembrane region" description="Helical" evidence="8">
    <location>
        <begin position="245"/>
        <end position="266"/>
    </location>
</feature>
<evidence type="ECO:0000256" key="4">
    <source>
        <dbReference type="ARBA" id="ARBA00022692"/>
    </source>
</evidence>
<dbReference type="PROSITE" id="PS01047">
    <property type="entry name" value="HMA_1"/>
    <property type="match status" value="1"/>
</dbReference>
<sequence>MEFIKEVVTVIFSIFNTMSPYLLLGFLFAGILHVLVPQQWFSKYLSKNQWTSVLYATLFGIPLPLCSCGVIPTAMAMYKEGASKGSTIAFLIATPQTGIDSIIATYSLLGLPFAVIRPIVACFTAVFAGLTANAFSSHERALATIAQTDHKERVEVSLTRKLKMIFQYGYVEMMEDIGKMLLLGLIIAGLITYFVPDNFFTLFGNNTILTMFLVLAVSIPMYVCATGSIPIAIALMMKGMSPGTALVLLMAGPAANIASMLVIAKVLGRKTFLLYLTTLIIGAIASGLFIDNFLPASWFDVSNFAITVHHHGSFYYFKVLCSIILLMLFINTMFLKKKKNVPGTQHRAIKFKIDGMTCNHCKSNVARVISNLNSVKQVTVDLSTGFAYVEGNPTDEEIKSSVEAIGFKFKGRF</sequence>
<keyword evidence="3" id="KW-1003">Cell membrane</keyword>
<dbReference type="Pfam" id="PF03773">
    <property type="entry name" value="ArsP_1"/>
    <property type="match status" value="1"/>
</dbReference>
<dbReference type="SUPFAM" id="SSF55008">
    <property type="entry name" value="HMA, heavy metal-associated domain"/>
    <property type="match status" value="1"/>
</dbReference>
<dbReference type="AlphaFoldDB" id="A0A928DR05"/>
<keyword evidence="4 8" id="KW-0812">Transmembrane</keyword>
<evidence type="ECO:0000256" key="7">
    <source>
        <dbReference type="ARBA" id="ARBA00023136"/>
    </source>
</evidence>
<feature type="transmembrane region" description="Helical" evidence="8">
    <location>
        <begin position="180"/>
        <end position="196"/>
    </location>
</feature>
<dbReference type="PROSITE" id="PS50846">
    <property type="entry name" value="HMA_2"/>
    <property type="match status" value="1"/>
</dbReference>
<dbReference type="EMBL" id="SUVG01000005">
    <property type="protein sequence ID" value="MBE6421499.1"/>
    <property type="molecule type" value="Genomic_DNA"/>
</dbReference>
<dbReference type="InterPro" id="IPR036163">
    <property type="entry name" value="HMA_dom_sf"/>
</dbReference>
<feature type="transmembrane region" description="Helical" evidence="8">
    <location>
        <begin position="208"/>
        <end position="233"/>
    </location>
</feature>
<accession>A0A928DR05</accession>
<feature type="transmembrane region" description="Helical" evidence="8">
    <location>
        <begin position="315"/>
        <end position="335"/>
    </location>
</feature>
<dbReference type="Pfam" id="PF00403">
    <property type="entry name" value="HMA"/>
    <property type="match status" value="1"/>
</dbReference>
<dbReference type="GO" id="GO:0005886">
    <property type="term" value="C:plasma membrane"/>
    <property type="evidence" value="ECO:0007669"/>
    <property type="project" value="UniProtKB-SubCell"/>
</dbReference>
<keyword evidence="6 8" id="KW-1133">Transmembrane helix</keyword>
<protein>
    <submittedName>
        <fullName evidence="10">Heavy metal-associated domain-containing protein</fullName>
    </submittedName>
</protein>
<evidence type="ECO:0000256" key="5">
    <source>
        <dbReference type="ARBA" id="ARBA00022723"/>
    </source>
</evidence>
<comment type="similarity">
    <text evidence="2">Belongs to the UPF0718 family.</text>
</comment>
<name>A0A928DR05_9BACT</name>
<feature type="transmembrane region" description="Helical" evidence="8">
    <location>
        <begin position="115"/>
        <end position="135"/>
    </location>
</feature>
<dbReference type="InterPro" id="IPR005524">
    <property type="entry name" value="DUF318"/>
</dbReference>
<dbReference type="InterPro" id="IPR017969">
    <property type="entry name" value="Heavy-metal-associated_CS"/>
</dbReference>
<evidence type="ECO:0000256" key="6">
    <source>
        <dbReference type="ARBA" id="ARBA00022989"/>
    </source>
</evidence>
<feature type="transmembrane region" description="Helical" evidence="8">
    <location>
        <begin position="272"/>
        <end position="294"/>
    </location>
</feature>
<dbReference type="Proteomes" id="UP000725649">
    <property type="component" value="Unassembled WGS sequence"/>
</dbReference>
<feature type="transmembrane region" description="Helical" evidence="8">
    <location>
        <begin position="53"/>
        <end position="76"/>
    </location>
</feature>
<reference evidence="10" key="1">
    <citation type="submission" date="2019-04" db="EMBL/GenBank/DDBJ databases">
        <title>Evolution of Biomass-Degrading Anaerobic Consortia Revealed by Metagenomics.</title>
        <authorList>
            <person name="Peng X."/>
        </authorList>
    </citation>
    <scope>NUCLEOTIDE SEQUENCE</scope>
    <source>
        <strain evidence="10">SIG66</strain>
    </source>
</reference>
<comment type="subcellular location">
    <subcellularLocation>
        <location evidence="1">Cell membrane</location>
        <topology evidence="1">Multi-pass membrane protein</topology>
    </subcellularLocation>
</comment>
<dbReference type="InterPro" id="IPR006121">
    <property type="entry name" value="HMA_dom"/>
</dbReference>
<evidence type="ECO:0000256" key="2">
    <source>
        <dbReference type="ARBA" id="ARBA00006386"/>
    </source>
</evidence>
<evidence type="ECO:0000313" key="11">
    <source>
        <dbReference type="Proteomes" id="UP000725649"/>
    </source>
</evidence>
<proteinExistence type="inferred from homology"/>
<evidence type="ECO:0000313" key="10">
    <source>
        <dbReference type="EMBL" id="MBE6421499.1"/>
    </source>
</evidence>
<keyword evidence="7 8" id="KW-0472">Membrane</keyword>
<evidence type="ECO:0000256" key="8">
    <source>
        <dbReference type="SAM" id="Phobius"/>
    </source>
</evidence>
<comment type="caution">
    <text evidence="10">The sequence shown here is derived from an EMBL/GenBank/DDBJ whole genome shotgun (WGS) entry which is preliminary data.</text>
</comment>
<dbReference type="Gene3D" id="3.30.70.100">
    <property type="match status" value="1"/>
</dbReference>
<dbReference type="PANTHER" id="PTHR34184">
    <property type="entry name" value="UPF0718 PROTEIN YCGR"/>
    <property type="match status" value="1"/>
</dbReference>
<feature type="domain" description="HMA" evidence="9">
    <location>
        <begin position="347"/>
        <end position="410"/>
    </location>
</feature>
<evidence type="ECO:0000256" key="3">
    <source>
        <dbReference type="ARBA" id="ARBA00022475"/>
    </source>
</evidence>